<dbReference type="InterPro" id="IPR000796">
    <property type="entry name" value="Asp_trans"/>
</dbReference>
<dbReference type="EMBL" id="MCGO01000001">
    <property type="protein sequence ID" value="ORY53788.1"/>
    <property type="molecule type" value="Genomic_DNA"/>
</dbReference>
<keyword evidence="6" id="KW-0663">Pyridoxal phosphate</keyword>
<dbReference type="SUPFAM" id="SSF53383">
    <property type="entry name" value="PLP-dependent transferases"/>
    <property type="match status" value="2"/>
</dbReference>
<dbReference type="STRING" id="329046.A0A1Y2D3B7"/>
<evidence type="ECO:0000313" key="9">
    <source>
        <dbReference type="EMBL" id="ORY53788.1"/>
    </source>
</evidence>
<proteinExistence type="inferred from homology"/>
<evidence type="ECO:0000256" key="5">
    <source>
        <dbReference type="ARBA" id="ARBA00022679"/>
    </source>
</evidence>
<dbReference type="OrthoDB" id="6752799at2759"/>
<dbReference type="InterPro" id="IPR015424">
    <property type="entry name" value="PyrdxlP-dep_Trfase"/>
</dbReference>
<evidence type="ECO:0000259" key="8">
    <source>
        <dbReference type="Pfam" id="PF00155"/>
    </source>
</evidence>
<dbReference type="Proteomes" id="UP000193642">
    <property type="component" value="Unassembled WGS sequence"/>
</dbReference>
<gene>
    <name evidence="9" type="ORF">BCR33DRAFT_761109</name>
</gene>
<dbReference type="InterPro" id="IPR015421">
    <property type="entry name" value="PyrdxlP-dep_Trfase_major"/>
</dbReference>
<dbReference type="GO" id="GO:0006532">
    <property type="term" value="P:aspartate biosynthetic process"/>
    <property type="evidence" value="ECO:0007669"/>
    <property type="project" value="TreeGrafter"/>
</dbReference>
<dbReference type="Gene3D" id="3.40.640.10">
    <property type="entry name" value="Type I PLP-dependent aspartate aminotransferase-like (Major domain)"/>
    <property type="match status" value="3"/>
</dbReference>
<dbReference type="Gene3D" id="3.90.1150.10">
    <property type="entry name" value="Aspartate Aminotransferase, domain 1"/>
    <property type="match status" value="2"/>
</dbReference>
<accession>A0A1Y2D3B7</accession>
<comment type="similarity">
    <text evidence="2">Belongs to the class-I pyridoxal-phosphate-dependent aminotransferase family.</text>
</comment>
<evidence type="ECO:0000256" key="2">
    <source>
        <dbReference type="ARBA" id="ARBA00007441"/>
    </source>
</evidence>
<keyword evidence="5 9" id="KW-0808">Transferase</keyword>
<dbReference type="PRINTS" id="PR00799">
    <property type="entry name" value="TRANSAMINASE"/>
</dbReference>
<dbReference type="InterPro" id="IPR004839">
    <property type="entry name" value="Aminotransferase_I/II_large"/>
</dbReference>
<evidence type="ECO:0000256" key="3">
    <source>
        <dbReference type="ARBA" id="ARBA00011738"/>
    </source>
</evidence>
<keyword evidence="4" id="KW-0032">Aminotransferase</keyword>
<comment type="caution">
    <text evidence="9">The sequence shown here is derived from an EMBL/GenBank/DDBJ whole genome shotgun (WGS) entry which is preliminary data.</text>
</comment>
<sequence length="385" mass="42515">MSPAPQAATMPPSVTKPATDVASTAEAKIEWQNMTLMPEDPIFKLLGECMADNSPDRINLSVGAYRCEDGKPWVLPVVQKAKHVLLTDESANHEYFGLDGNPSFNEASARLILGADSPALKAKRYTAIQAVSGTGANRLAADFLAKFRPATYWNPKTRSLNYDILLENLRNAERGSIFVLHACAHNPTGLDPTQEQWKEIASIMKEKDHSHSLTVHTKDSLQETSTKMPGLCDTLSTKALSSFVPNPTPRTLVSTLNGRLLDRSVQDASTAQRARSQFMALVRCSISNAPGFGAKIVDIVLKDEKLEAEWKENLKTMANRITKLDTYYKPDWDVSYTGISVKQVAAIKSKFHVYMTDEGRISMAGLNESNVKRFAEAIDWVVRNA</sequence>
<dbReference type="PANTHER" id="PTHR11879:SF55">
    <property type="entry name" value="GLUTAMATE OXALOACETATE TRANSAMINASE 1, ISOFORM B"/>
    <property type="match status" value="1"/>
</dbReference>
<dbReference type="GO" id="GO:0004069">
    <property type="term" value="F:L-aspartate:2-oxoglutarate aminotransferase activity"/>
    <property type="evidence" value="ECO:0007669"/>
    <property type="project" value="TreeGrafter"/>
</dbReference>
<comment type="cofactor">
    <cofactor evidence="1">
        <name>pyridoxal 5'-phosphate</name>
        <dbReference type="ChEBI" id="CHEBI:597326"/>
    </cofactor>
</comment>
<dbReference type="InterPro" id="IPR015422">
    <property type="entry name" value="PyrdxlP-dep_Trfase_small"/>
</dbReference>
<dbReference type="PANTHER" id="PTHR11879">
    <property type="entry name" value="ASPARTATE AMINOTRANSFERASE"/>
    <property type="match status" value="1"/>
</dbReference>
<dbReference type="Pfam" id="PF00155">
    <property type="entry name" value="Aminotran_1_2"/>
    <property type="match status" value="1"/>
</dbReference>
<feature type="domain" description="Aminotransferase class I/classII large" evidence="8">
    <location>
        <begin position="56"/>
        <end position="149"/>
    </location>
</feature>
<dbReference type="AlphaFoldDB" id="A0A1Y2D3B7"/>
<keyword evidence="10" id="KW-1185">Reference proteome</keyword>
<evidence type="ECO:0000256" key="4">
    <source>
        <dbReference type="ARBA" id="ARBA00022576"/>
    </source>
</evidence>
<evidence type="ECO:0000313" key="10">
    <source>
        <dbReference type="Proteomes" id="UP000193642"/>
    </source>
</evidence>
<name>A0A1Y2D3B7_9FUNG</name>
<organism evidence="9 10">
    <name type="scientific">Rhizoclosmatium globosum</name>
    <dbReference type="NCBI Taxonomy" id="329046"/>
    <lineage>
        <taxon>Eukaryota</taxon>
        <taxon>Fungi</taxon>
        <taxon>Fungi incertae sedis</taxon>
        <taxon>Chytridiomycota</taxon>
        <taxon>Chytridiomycota incertae sedis</taxon>
        <taxon>Chytridiomycetes</taxon>
        <taxon>Chytridiales</taxon>
        <taxon>Chytriomycetaceae</taxon>
        <taxon>Rhizoclosmatium</taxon>
    </lineage>
</organism>
<evidence type="ECO:0000256" key="1">
    <source>
        <dbReference type="ARBA" id="ARBA00001933"/>
    </source>
</evidence>
<protein>
    <submittedName>
        <fullName evidence="9">PLP-dependent transferase</fullName>
    </submittedName>
</protein>
<dbReference type="GO" id="GO:0005829">
    <property type="term" value="C:cytosol"/>
    <property type="evidence" value="ECO:0007669"/>
    <property type="project" value="TreeGrafter"/>
</dbReference>
<dbReference type="GO" id="GO:0030170">
    <property type="term" value="F:pyridoxal phosphate binding"/>
    <property type="evidence" value="ECO:0007669"/>
    <property type="project" value="InterPro"/>
</dbReference>
<feature type="region of interest" description="Disordered" evidence="7">
    <location>
        <begin position="1"/>
        <end position="20"/>
    </location>
</feature>
<evidence type="ECO:0000256" key="7">
    <source>
        <dbReference type="SAM" id="MobiDB-lite"/>
    </source>
</evidence>
<reference evidence="9 10" key="1">
    <citation type="submission" date="2016-07" db="EMBL/GenBank/DDBJ databases">
        <title>Pervasive Adenine N6-methylation of Active Genes in Fungi.</title>
        <authorList>
            <consortium name="DOE Joint Genome Institute"/>
            <person name="Mondo S.J."/>
            <person name="Dannebaum R.O."/>
            <person name="Kuo R.C."/>
            <person name="Labutti K."/>
            <person name="Haridas S."/>
            <person name="Kuo A."/>
            <person name="Salamov A."/>
            <person name="Ahrendt S.R."/>
            <person name="Lipzen A."/>
            <person name="Sullivan W."/>
            <person name="Andreopoulos W.B."/>
            <person name="Clum A."/>
            <person name="Lindquist E."/>
            <person name="Daum C."/>
            <person name="Ramamoorthy G.K."/>
            <person name="Gryganskyi A."/>
            <person name="Culley D."/>
            <person name="Magnuson J.K."/>
            <person name="James T.Y."/>
            <person name="O'Malley M.A."/>
            <person name="Stajich J.E."/>
            <person name="Spatafora J.W."/>
            <person name="Visel A."/>
            <person name="Grigoriev I.V."/>
        </authorList>
    </citation>
    <scope>NUCLEOTIDE SEQUENCE [LARGE SCALE GENOMIC DNA]</scope>
    <source>
        <strain evidence="9 10">JEL800</strain>
    </source>
</reference>
<evidence type="ECO:0000256" key="6">
    <source>
        <dbReference type="ARBA" id="ARBA00022898"/>
    </source>
</evidence>
<comment type="subunit">
    <text evidence="3">Homodimer.</text>
</comment>